<dbReference type="GO" id="GO:0030246">
    <property type="term" value="F:carbohydrate binding"/>
    <property type="evidence" value="ECO:0007669"/>
    <property type="project" value="InterPro"/>
</dbReference>
<evidence type="ECO:0000256" key="5">
    <source>
        <dbReference type="ARBA" id="ARBA00014165"/>
    </source>
</evidence>
<dbReference type="CDD" id="cd09019">
    <property type="entry name" value="galactose_mutarotase_like"/>
    <property type="match status" value="1"/>
</dbReference>
<dbReference type="SUPFAM" id="SSF74650">
    <property type="entry name" value="Galactose mutarotase-like"/>
    <property type="match status" value="1"/>
</dbReference>
<feature type="active site" description="Proton acceptor" evidence="9">
    <location>
        <position position="307"/>
    </location>
</feature>
<proteinExistence type="inferred from homology"/>
<comment type="pathway">
    <text evidence="2 8">Carbohydrate metabolism; hexose metabolism.</text>
</comment>
<organism evidence="12 13">
    <name type="scientific">Salipaludibacillus neizhouensis</name>
    <dbReference type="NCBI Taxonomy" id="885475"/>
    <lineage>
        <taxon>Bacteria</taxon>
        <taxon>Bacillati</taxon>
        <taxon>Bacillota</taxon>
        <taxon>Bacilli</taxon>
        <taxon>Bacillales</taxon>
        <taxon>Bacillaceae</taxon>
    </lineage>
</organism>
<evidence type="ECO:0000256" key="6">
    <source>
        <dbReference type="ARBA" id="ARBA00023235"/>
    </source>
</evidence>
<dbReference type="PANTHER" id="PTHR10091:SF0">
    <property type="entry name" value="GALACTOSE MUTAROTASE"/>
    <property type="match status" value="1"/>
</dbReference>
<dbReference type="GO" id="GO:0005737">
    <property type="term" value="C:cytoplasm"/>
    <property type="evidence" value="ECO:0007669"/>
    <property type="project" value="TreeGrafter"/>
</dbReference>
<dbReference type="Gene3D" id="2.70.98.10">
    <property type="match status" value="1"/>
</dbReference>
<protein>
    <recommendedName>
        <fullName evidence="5 8">Aldose 1-epimerase</fullName>
        <ecNumber evidence="4 8">5.1.3.3</ecNumber>
    </recommendedName>
</protein>
<dbReference type="InterPro" id="IPR008183">
    <property type="entry name" value="Aldose_1/G6P_1-epimerase"/>
</dbReference>
<dbReference type="EMBL" id="PDOE01000014">
    <property type="protein sequence ID" value="RKL65601.1"/>
    <property type="molecule type" value="Genomic_DNA"/>
</dbReference>
<feature type="binding site" evidence="10">
    <location>
        <position position="246"/>
    </location>
    <ligand>
        <name>beta-D-galactose</name>
        <dbReference type="ChEBI" id="CHEBI:27667"/>
    </ligand>
</feature>
<dbReference type="GO" id="GO:0006006">
    <property type="term" value="P:glucose metabolic process"/>
    <property type="evidence" value="ECO:0007669"/>
    <property type="project" value="TreeGrafter"/>
</dbReference>
<keyword evidence="6 8" id="KW-0413">Isomerase</keyword>
<accession>A0A3A9K5G2</accession>
<comment type="similarity">
    <text evidence="3 8">Belongs to the aldose epimerase family.</text>
</comment>
<feature type="active site" description="Proton donor" evidence="9">
    <location>
        <position position="173"/>
    </location>
</feature>
<dbReference type="GO" id="GO:0004034">
    <property type="term" value="F:aldose 1-epimerase activity"/>
    <property type="evidence" value="ECO:0007669"/>
    <property type="project" value="UniProtKB-EC"/>
</dbReference>
<dbReference type="PIRSF" id="PIRSF005096">
    <property type="entry name" value="GALM"/>
    <property type="match status" value="1"/>
</dbReference>
<evidence type="ECO:0000256" key="10">
    <source>
        <dbReference type="PIRSR" id="PIRSR005096-2"/>
    </source>
</evidence>
<evidence type="ECO:0000256" key="8">
    <source>
        <dbReference type="PIRNR" id="PIRNR005096"/>
    </source>
</evidence>
<dbReference type="PANTHER" id="PTHR10091">
    <property type="entry name" value="ALDOSE-1-EPIMERASE"/>
    <property type="match status" value="1"/>
</dbReference>
<evidence type="ECO:0000256" key="7">
    <source>
        <dbReference type="ARBA" id="ARBA00023277"/>
    </source>
</evidence>
<comment type="catalytic activity">
    <reaction evidence="1 8">
        <text>alpha-D-glucose = beta-D-glucose</text>
        <dbReference type="Rhea" id="RHEA:10264"/>
        <dbReference type="ChEBI" id="CHEBI:15903"/>
        <dbReference type="ChEBI" id="CHEBI:17925"/>
        <dbReference type="EC" id="5.1.3.3"/>
    </reaction>
</comment>
<gene>
    <name evidence="12" type="ORF">CR203_19975</name>
</gene>
<evidence type="ECO:0000256" key="4">
    <source>
        <dbReference type="ARBA" id="ARBA00013185"/>
    </source>
</evidence>
<dbReference type="InterPro" id="IPR018052">
    <property type="entry name" value="Ald1_epimerase_CS"/>
</dbReference>
<dbReference type="EC" id="5.1.3.3" evidence="4 8"/>
<keyword evidence="13" id="KW-1185">Reference proteome</keyword>
<dbReference type="Pfam" id="PF01263">
    <property type="entry name" value="Aldose_epim"/>
    <property type="match status" value="1"/>
</dbReference>
<feature type="binding site" evidence="11">
    <location>
        <begin position="173"/>
        <end position="175"/>
    </location>
    <ligand>
        <name>beta-D-galactose</name>
        <dbReference type="ChEBI" id="CHEBI:27667"/>
    </ligand>
</feature>
<evidence type="ECO:0000256" key="3">
    <source>
        <dbReference type="ARBA" id="ARBA00006206"/>
    </source>
</evidence>
<evidence type="ECO:0000256" key="9">
    <source>
        <dbReference type="PIRSR" id="PIRSR005096-1"/>
    </source>
</evidence>
<evidence type="ECO:0000313" key="13">
    <source>
        <dbReference type="Proteomes" id="UP000281498"/>
    </source>
</evidence>
<keyword evidence="7 8" id="KW-0119">Carbohydrate metabolism</keyword>
<dbReference type="AlphaFoldDB" id="A0A3A9K5G2"/>
<dbReference type="InterPro" id="IPR047215">
    <property type="entry name" value="Galactose_mutarotase-like"/>
</dbReference>
<name>A0A3A9K5G2_9BACI</name>
<dbReference type="NCBIfam" id="NF008277">
    <property type="entry name" value="PRK11055.1"/>
    <property type="match status" value="1"/>
</dbReference>
<dbReference type="InterPro" id="IPR011013">
    <property type="entry name" value="Gal_mutarotase_sf_dom"/>
</dbReference>
<evidence type="ECO:0000256" key="1">
    <source>
        <dbReference type="ARBA" id="ARBA00001614"/>
    </source>
</evidence>
<dbReference type="PROSITE" id="PS00545">
    <property type="entry name" value="ALDOSE_1_EPIMERASE"/>
    <property type="match status" value="1"/>
</dbReference>
<dbReference type="OrthoDB" id="9779408at2"/>
<evidence type="ECO:0000256" key="11">
    <source>
        <dbReference type="PIRSR" id="PIRSR005096-3"/>
    </source>
</evidence>
<dbReference type="GO" id="GO:0033499">
    <property type="term" value="P:galactose catabolic process via UDP-galactose, Leloir pathway"/>
    <property type="evidence" value="ECO:0007669"/>
    <property type="project" value="TreeGrafter"/>
</dbReference>
<evidence type="ECO:0000256" key="2">
    <source>
        <dbReference type="ARBA" id="ARBA00005028"/>
    </source>
</evidence>
<dbReference type="UniPathway" id="UPA00242"/>
<dbReference type="InterPro" id="IPR014718">
    <property type="entry name" value="GH-type_carb-bd"/>
</dbReference>
<dbReference type="InterPro" id="IPR015443">
    <property type="entry name" value="Aldose_1-epimerase"/>
</dbReference>
<dbReference type="RefSeq" id="WP_110936904.1">
    <property type="nucleotide sequence ID" value="NZ_KZ614146.1"/>
</dbReference>
<comment type="caution">
    <text evidence="12">The sequence shown here is derived from an EMBL/GenBank/DDBJ whole genome shotgun (WGS) entry which is preliminary data.</text>
</comment>
<sequence length="336" mass="37483">MAKKHVGTFQDKSVYAYTISNSNGVELTALNYGGAITELNVPDKNGVKENVIISYDDYALYEKNPYYLGVIVGRTAGRTADGKLYIDGETVSLALNDGDNHLHGGVNGLSKSFWNVTEENSALHFEYTSPDGEDDYPGNVKFQVTYQLTEDNQFIIDYHAETDKTTPINLTNHAYFNLSGDMKQDILDHDLQLASNEVYVLDQGSIPKEKLNVEEIDAFNFKTKKKIKLAMESSEEQVALVGGGIDHPFLLDKQAEEKIVLTDDQSGRSIRVKTDDPAVVIYSANQIQATPLLNGGKAAKYAGICLETQEVPNQNESYLLNKDEIYEKRTVFHLRY</sequence>
<reference evidence="12 13" key="1">
    <citation type="submission" date="2017-10" db="EMBL/GenBank/DDBJ databases">
        <title>Bacillus sp. nov., a halophilic bacterium isolated from a Keqin Lake.</title>
        <authorList>
            <person name="Wang H."/>
        </authorList>
    </citation>
    <scope>NUCLEOTIDE SEQUENCE [LARGE SCALE GENOMIC DNA]</scope>
    <source>
        <strain evidence="12 13">KCTC 13187</strain>
    </source>
</reference>
<dbReference type="Proteomes" id="UP000281498">
    <property type="component" value="Unassembled WGS sequence"/>
</dbReference>
<evidence type="ECO:0000313" key="12">
    <source>
        <dbReference type="EMBL" id="RKL65601.1"/>
    </source>
</evidence>